<dbReference type="SUPFAM" id="SSF55729">
    <property type="entry name" value="Acyl-CoA N-acyltransferases (Nat)"/>
    <property type="match status" value="1"/>
</dbReference>
<comment type="caution">
    <text evidence="4">The sequence shown here is derived from an EMBL/GenBank/DDBJ whole genome shotgun (WGS) entry which is preliminary data.</text>
</comment>
<dbReference type="InterPro" id="IPR000182">
    <property type="entry name" value="GNAT_dom"/>
</dbReference>
<feature type="domain" description="N-acetyltransferase" evidence="3">
    <location>
        <begin position="9"/>
        <end position="166"/>
    </location>
</feature>
<proteinExistence type="predicted"/>
<accession>A0ABU8MQ59</accession>
<dbReference type="InterPro" id="IPR016181">
    <property type="entry name" value="Acyl_CoA_acyltransferase"/>
</dbReference>
<dbReference type="CDD" id="cd04301">
    <property type="entry name" value="NAT_SF"/>
    <property type="match status" value="1"/>
</dbReference>
<evidence type="ECO:0000313" key="5">
    <source>
        <dbReference type="Proteomes" id="UP001385809"/>
    </source>
</evidence>
<dbReference type="RefSeq" id="WP_337695647.1">
    <property type="nucleotide sequence ID" value="NZ_JBBEGN010000006.1"/>
</dbReference>
<reference evidence="4 5" key="1">
    <citation type="submission" date="2024-03" db="EMBL/GenBank/DDBJ databases">
        <title>Actinomycetospora sp. OC33-EN08, a novel actinomycete isolated from wild orchid (Aerides multiflora).</title>
        <authorList>
            <person name="Suriyachadkun C."/>
        </authorList>
    </citation>
    <scope>NUCLEOTIDE SEQUENCE [LARGE SCALE GENOMIC DNA]</scope>
    <source>
        <strain evidence="4 5">OC33-EN08</strain>
    </source>
</reference>
<protein>
    <submittedName>
        <fullName evidence="4">GNAT family N-acetyltransferase</fullName>
    </submittedName>
</protein>
<evidence type="ECO:0000256" key="2">
    <source>
        <dbReference type="ARBA" id="ARBA00023315"/>
    </source>
</evidence>
<gene>
    <name evidence="4" type="ORF">WCD74_14940</name>
</gene>
<keyword evidence="5" id="KW-1185">Reference proteome</keyword>
<keyword evidence="1" id="KW-0808">Transferase</keyword>
<sequence length="166" mass="17107">MTDVAHPPVTLRALDPADGSDVAAVVAAAVEGALPAEVMPLDADSPDPEEWTLLRERAYARFLRSRPAAETSYLVVEGCAVVGLARLHHDAAGAETGVWLARTARGRGVGSAVLGLLVERAAAHGADRLVADTTADNAAALAALRRHGAALQGDRAVSAVVELPRP</sequence>
<dbReference type="Gene3D" id="3.40.630.30">
    <property type="match status" value="1"/>
</dbReference>
<evidence type="ECO:0000313" key="4">
    <source>
        <dbReference type="EMBL" id="MEJ2869068.1"/>
    </source>
</evidence>
<dbReference type="Pfam" id="PF00583">
    <property type="entry name" value="Acetyltransf_1"/>
    <property type="match status" value="1"/>
</dbReference>
<keyword evidence="2" id="KW-0012">Acyltransferase</keyword>
<evidence type="ECO:0000256" key="1">
    <source>
        <dbReference type="ARBA" id="ARBA00022679"/>
    </source>
</evidence>
<evidence type="ECO:0000259" key="3">
    <source>
        <dbReference type="PROSITE" id="PS51186"/>
    </source>
</evidence>
<dbReference type="PROSITE" id="PS51186">
    <property type="entry name" value="GNAT"/>
    <property type="match status" value="1"/>
</dbReference>
<dbReference type="InterPro" id="IPR050832">
    <property type="entry name" value="Bact_Acetyltransf"/>
</dbReference>
<dbReference type="EMBL" id="JBBEGN010000006">
    <property type="protein sequence ID" value="MEJ2869068.1"/>
    <property type="molecule type" value="Genomic_DNA"/>
</dbReference>
<dbReference type="Proteomes" id="UP001385809">
    <property type="component" value="Unassembled WGS sequence"/>
</dbReference>
<name>A0ABU8MQ59_9PSEU</name>
<dbReference type="PANTHER" id="PTHR43877">
    <property type="entry name" value="AMINOALKYLPHOSPHONATE N-ACETYLTRANSFERASE-RELATED-RELATED"/>
    <property type="match status" value="1"/>
</dbReference>
<organism evidence="4 5">
    <name type="scientific">Actinomycetospora aurantiaca</name>
    <dbReference type="NCBI Taxonomy" id="3129233"/>
    <lineage>
        <taxon>Bacteria</taxon>
        <taxon>Bacillati</taxon>
        <taxon>Actinomycetota</taxon>
        <taxon>Actinomycetes</taxon>
        <taxon>Pseudonocardiales</taxon>
        <taxon>Pseudonocardiaceae</taxon>
        <taxon>Actinomycetospora</taxon>
    </lineage>
</organism>